<proteinExistence type="predicted"/>
<evidence type="ECO:0000313" key="2">
    <source>
        <dbReference type="EMBL" id="MFC5850026.1"/>
    </source>
</evidence>
<comment type="caution">
    <text evidence="2">The sequence shown here is derived from an EMBL/GenBank/DDBJ whole genome shotgun (WGS) entry which is preliminary data.</text>
</comment>
<dbReference type="Proteomes" id="UP001595979">
    <property type="component" value="Unassembled WGS sequence"/>
</dbReference>
<evidence type="ECO:0000256" key="1">
    <source>
        <dbReference type="SAM" id="Phobius"/>
    </source>
</evidence>
<name>A0ABW1DQY5_9DEIO</name>
<keyword evidence="1" id="KW-0472">Membrane</keyword>
<dbReference type="RefSeq" id="WP_014682808.1">
    <property type="nucleotide sequence ID" value="NZ_JBHSOH010000035.1"/>
</dbReference>
<reference evidence="3" key="1">
    <citation type="journal article" date="2019" name="Int. J. Syst. Evol. Microbiol.">
        <title>The Global Catalogue of Microorganisms (GCM) 10K type strain sequencing project: providing services to taxonomists for standard genome sequencing and annotation.</title>
        <authorList>
            <consortium name="The Broad Institute Genomics Platform"/>
            <consortium name="The Broad Institute Genome Sequencing Center for Infectious Disease"/>
            <person name="Wu L."/>
            <person name="Ma J."/>
        </authorList>
    </citation>
    <scope>NUCLEOTIDE SEQUENCE [LARGE SCALE GENOMIC DNA]</scope>
    <source>
        <strain evidence="3">CGMCC 1.15053</strain>
    </source>
</reference>
<evidence type="ECO:0000313" key="3">
    <source>
        <dbReference type="Proteomes" id="UP001595979"/>
    </source>
</evidence>
<feature type="transmembrane region" description="Helical" evidence="1">
    <location>
        <begin position="20"/>
        <end position="38"/>
    </location>
</feature>
<dbReference type="EMBL" id="JBHSOH010000035">
    <property type="protein sequence ID" value="MFC5850026.1"/>
    <property type="molecule type" value="Genomic_DNA"/>
</dbReference>
<sequence length="51" mass="5876">MNDLLSLMMQTLSQDIEQHRALIAALTFPWFIVLFLVAHRHEGRAPSTPEE</sequence>
<gene>
    <name evidence="2" type="ORF">ACFPQ6_17120</name>
</gene>
<protein>
    <submittedName>
        <fullName evidence="2">Uncharacterized protein</fullName>
    </submittedName>
</protein>
<keyword evidence="3" id="KW-1185">Reference proteome</keyword>
<keyword evidence="1" id="KW-1133">Transmembrane helix</keyword>
<organism evidence="2 3">
    <name type="scientific">Deinococcus petrolearius</name>
    <dbReference type="NCBI Taxonomy" id="1751295"/>
    <lineage>
        <taxon>Bacteria</taxon>
        <taxon>Thermotogati</taxon>
        <taxon>Deinococcota</taxon>
        <taxon>Deinococci</taxon>
        <taxon>Deinococcales</taxon>
        <taxon>Deinococcaceae</taxon>
        <taxon>Deinococcus</taxon>
    </lineage>
</organism>
<keyword evidence="1" id="KW-0812">Transmembrane</keyword>
<accession>A0ABW1DQY5</accession>